<dbReference type="Gene3D" id="3.40.640.10">
    <property type="entry name" value="Type I PLP-dependent aspartate aminotransferase-like (Major domain)"/>
    <property type="match status" value="1"/>
</dbReference>
<dbReference type="InterPro" id="IPR015424">
    <property type="entry name" value="PyrdxlP-dep_Trfase"/>
</dbReference>
<evidence type="ECO:0000313" key="4">
    <source>
        <dbReference type="EMBL" id="MBM7584827.1"/>
    </source>
</evidence>
<gene>
    <name evidence="4" type="ORF">JOC86_001364</name>
</gene>
<dbReference type="EC" id="2.8.1.7" evidence="4"/>
<accession>A0ABS2NAE8</accession>
<comment type="cofactor">
    <cofactor evidence="1">
        <name>pyridoxal 5'-phosphate</name>
        <dbReference type="ChEBI" id="CHEBI:597326"/>
    </cofactor>
</comment>
<dbReference type="EMBL" id="JAFBDZ010000001">
    <property type="protein sequence ID" value="MBM7584827.1"/>
    <property type="molecule type" value="Genomic_DNA"/>
</dbReference>
<dbReference type="Pfam" id="PF00266">
    <property type="entry name" value="Aminotran_5"/>
    <property type="match status" value="1"/>
</dbReference>
<comment type="caution">
    <text evidence="4">The sequence shown here is derived from an EMBL/GenBank/DDBJ whole genome shotgun (WGS) entry which is preliminary data.</text>
</comment>
<evidence type="ECO:0000256" key="2">
    <source>
        <dbReference type="ARBA" id="ARBA00022898"/>
    </source>
</evidence>
<dbReference type="Proteomes" id="UP001646157">
    <property type="component" value="Unassembled WGS sequence"/>
</dbReference>
<keyword evidence="2" id="KW-0663">Pyridoxal phosphate</keyword>
<evidence type="ECO:0000259" key="3">
    <source>
        <dbReference type="Pfam" id="PF00266"/>
    </source>
</evidence>
<keyword evidence="5" id="KW-1185">Reference proteome</keyword>
<keyword evidence="4" id="KW-0808">Transferase</keyword>
<sequence>MKYFDYAATTPMDSEVLKIYQEVASEYWGNTSSLHDVGTKAEELLENCRDKLASLLNVSSRGVYFTSGGTESNQLAIPSLAFSQQHKGKHIITSMAEHSSVSSALDYLSGYGYEITKIPYLSNGQLDLSALKQSIREDTILITIGHVNGEIGSIQPLEDINNLIKNKNIFFHSDCVQSFGKMDLKKICSFVDSISISSHKIYGPKGVGAVYIRPTIHVKGLFPHQSHENGFRGGTINTPGIAAFVGAAIQPNHDHWDKAVQLRKLFTSQLTNELKNCVTIYESEPSIQLPHVIGLAINGHEGQWVMLECNRKGFFISTGSACRQGLQTPSKTMIAMGVAEEKQKEFIRISFGKGTQVEDVIALVETLKKVSEKTL</sequence>
<protein>
    <submittedName>
        <fullName evidence="4">Cysteine desulfurase</fullName>
        <ecNumber evidence="4">2.8.1.7</ecNumber>
    </submittedName>
</protein>
<evidence type="ECO:0000313" key="5">
    <source>
        <dbReference type="Proteomes" id="UP001646157"/>
    </source>
</evidence>
<dbReference type="InterPro" id="IPR000192">
    <property type="entry name" value="Aminotrans_V_dom"/>
</dbReference>
<evidence type="ECO:0000256" key="1">
    <source>
        <dbReference type="ARBA" id="ARBA00001933"/>
    </source>
</evidence>
<proteinExistence type="predicted"/>
<feature type="domain" description="Aminotransferase class V" evidence="3">
    <location>
        <begin position="3"/>
        <end position="362"/>
    </location>
</feature>
<name>A0ABS2NAE8_9BACI</name>
<organism evidence="4 5">
    <name type="scientific">Rossellomorea pakistanensis</name>
    <dbReference type="NCBI Taxonomy" id="992288"/>
    <lineage>
        <taxon>Bacteria</taxon>
        <taxon>Bacillati</taxon>
        <taxon>Bacillota</taxon>
        <taxon>Bacilli</taxon>
        <taxon>Bacillales</taxon>
        <taxon>Bacillaceae</taxon>
        <taxon>Rossellomorea</taxon>
    </lineage>
</organism>
<dbReference type="GO" id="GO:0031071">
    <property type="term" value="F:cysteine desulfurase activity"/>
    <property type="evidence" value="ECO:0007669"/>
    <property type="project" value="UniProtKB-EC"/>
</dbReference>
<dbReference type="PANTHER" id="PTHR11601:SF36">
    <property type="entry name" value="CYSTEINE DESULFURASE NIFS-RELATED"/>
    <property type="match status" value="1"/>
</dbReference>
<dbReference type="InterPro" id="IPR016454">
    <property type="entry name" value="Cysteine_dSase"/>
</dbReference>
<dbReference type="NCBIfam" id="NF002806">
    <property type="entry name" value="PRK02948.1"/>
    <property type="match status" value="1"/>
</dbReference>
<dbReference type="InterPro" id="IPR015422">
    <property type="entry name" value="PyrdxlP-dep_Trfase_small"/>
</dbReference>
<dbReference type="InterPro" id="IPR015421">
    <property type="entry name" value="PyrdxlP-dep_Trfase_major"/>
</dbReference>
<reference evidence="4 5" key="1">
    <citation type="submission" date="2021-01" db="EMBL/GenBank/DDBJ databases">
        <title>Genomic Encyclopedia of Type Strains, Phase IV (KMG-IV): sequencing the most valuable type-strain genomes for metagenomic binning, comparative biology and taxonomic classification.</title>
        <authorList>
            <person name="Goeker M."/>
        </authorList>
    </citation>
    <scope>NUCLEOTIDE SEQUENCE [LARGE SCALE GENOMIC DNA]</scope>
    <source>
        <strain evidence="4 5">DSM 24834</strain>
    </source>
</reference>
<dbReference type="RefSeq" id="WP_205169272.1">
    <property type="nucleotide sequence ID" value="NZ_JAFBDZ010000001.1"/>
</dbReference>
<dbReference type="Gene3D" id="1.10.260.50">
    <property type="match status" value="1"/>
</dbReference>
<dbReference type="Gene3D" id="3.90.1150.10">
    <property type="entry name" value="Aspartate Aminotransferase, domain 1"/>
    <property type="match status" value="1"/>
</dbReference>
<dbReference type="SUPFAM" id="SSF53383">
    <property type="entry name" value="PLP-dependent transferases"/>
    <property type="match status" value="1"/>
</dbReference>
<dbReference type="PANTHER" id="PTHR11601">
    <property type="entry name" value="CYSTEINE DESULFURYLASE FAMILY MEMBER"/>
    <property type="match status" value="1"/>
</dbReference>
<dbReference type="PIRSF" id="PIRSF005572">
    <property type="entry name" value="NifS"/>
    <property type="match status" value="1"/>
</dbReference>